<feature type="compositionally biased region" description="Low complexity" evidence="6">
    <location>
        <begin position="35"/>
        <end position="45"/>
    </location>
</feature>
<keyword evidence="4" id="KW-0804">Transcription</keyword>
<sequence length="362" mass="42000">MSSICVGSYVFPLLNFLSSSSMSFTDLLNTTYQQPPSSSESSDSPPLHKLPPVPNKFTNFDSIPPDLNDDEWLCQLLLGKEDDGGGVDATGISGGENQSRLQNTVQEPNVSPMEEEEVGVKTTHSYSADTELREFRIEDLEDELDESLCKKKRKRETCNELKGHFEDLVNKLTKKQEDEYKVLLEKQERMYKVLLDKIEQKERDRITIKETWKNLETERMRKEEETRAQDTHRNLGQQEINPPQSTKISLGMASMGFTRNAKHCQDKWDCMTRFFKKAEGSCKTRAENAKTCPYFQELDMFYRKQRLDASYKRWTKHETQALISLKMAWTKNFQCRGKTYLGEWLQRDLLRLQASVFVNGLI</sequence>
<evidence type="ECO:0000313" key="9">
    <source>
        <dbReference type="Proteomes" id="UP001202328"/>
    </source>
</evidence>
<name>A0AAD4S7X0_9MAGN</name>
<evidence type="ECO:0000256" key="6">
    <source>
        <dbReference type="SAM" id="MobiDB-lite"/>
    </source>
</evidence>
<accession>A0AAD4S7X0</accession>
<evidence type="ECO:0000256" key="4">
    <source>
        <dbReference type="ARBA" id="ARBA00023163"/>
    </source>
</evidence>
<feature type="compositionally biased region" description="Basic and acidic residues" evidence="6">
    <location>
        <begin position="220"/>
        <end position="233"/>
    </location>
</feature>
<feature type="domain" description="Myb/SANT-like DNA-binding" evidence="7">
    <location>
        <begin position="246"/>
        <end position="300"/>
    </location>
</feature>
<dbReference type="AlphaFoldDB" id="A0AAD4S7X0"/>
<feature type="compositionally biased region" description="Polar residues" evidence="6">
    <location>
        <begin position="234"/>
        <end position="245"/>
    </location>
</feature>
<dbReference type="GO" id="GO:0003677">
    <property type="term" value="F:DNA binding"/>
    <property type="evidence" value="ECO:0007669"/>
    <property type="project" value="UniProtKB-KW"/>
</dbReference>
<feature type="region of interest" description="Disordered" evidence="6">
    <location>
        <begin position="31"/>
        <end position="64"/>
    </location>
</feature>
<gene>
    <name evidence="8" type="ORF">MKW98_005984</name>
</gene>
<dbReference type="InterPro" id="IPR044822">
    <property type="entry name" value="Myb_DNA-bind_4"/>
</dbReference>
<evidence type="ECO:0000259" key="7">
    <source>
        <dbReference type="Pfam" id="PF13837"/>
    </source>
</evidence>
<keyword evidence="3" id="KW-0238">DNA-binding</keyword>
<protein>
    <recommendedName>
        <fullName evidence="7">Myb/SANT-like DNA-binding domain-containing protein</fullName>
    </recommendedName>
</protein>
<keyword evidence="5" id="KW-0539">Nucleus</keyword>
<dbReference type="EMBL" id="JAJJMB010013545">
    <property type="protein sequence ID" value="KAI3867607.1"/>
    <property type="molecule type" value="Genomic_DNA"/>
</dbReference>
<proteinExistence type="predicted"/>
<comment type="subcellular location">
    <subcellularLocation>
        <location evidence="1">Nucleus</location>
    </subcellularLocation>
</comment>
<dbReference type="Pfam" id="PF13837">
    <property type="entry name" value="Myb_DNA-bind_4"/>
    <property type="match status" value="1"/>
</dbReference>
<dbReference type="PANTHER" id="PTHR21654:SF7">
    <property type="entry name" value="HOMEODOMAIN-LIKE SUPERFAMILY PROTEIN"/>
    <property type="match status" value="1"/>
</dbReference>
<comment type="caution">
    <text evidence="8">The sequence shown here is derived from an EMBL/GenBank/DDBJ whole genome shotgun (WGS) entry which is preliminary data.</text>
</comment>
<evidence type="ECO:0000256" key="1">
    <source>
        <dbReference type="ARBA" id="ARBA00004123"/>
    </source>
</evidence>
<dbReference type="GO" id="GO:0006355">
    <property type="term" value="P:regulation of DNA-templated transcription"/>
    <property type="evidence" value="ECO:0007669"/>
    <property type="project" value="UniProtKB-ARBA"/>
</dbReference>
<evidence type="ECO:0000313" key="8">
    <source>
        <dbReference type="EMBL" id="KAI3867607.1"/>
    </source>
</evidence>
<evidence type="ECO:0000256" key="3">
    <source>
        <dbReference type="ARBA" id="ARBA00023125"/>
    </source>
</evidence>
<reference evidence="8" key="1">
    <citation type="submission" date="2022-04" db="EMBL/GenBank/DDBJ databases">
        <title>A functionally conserved STORR gene fusion in Papaver species that diverged 16.8 million years ago.</title>
        <authorList>
            <person name="Catania T."/>
        </authorList>
    </citation>
    <scope>NUCLEOTIDE SEQUENCE</scope>
    <source>
        <strain evidence="8">S-188037</strain>
    </source>
</reference>
<dbReference type="Proteomes" id="UP001202328">
    <property type="component" value="Unassembled WGS sequence"/>
</dbReference>
<evidence type="ECO:0000256" key="2">
    <source>
        <dbReference type="ARBA" id="ARBA00023015"/>
    </source>
</evidence>
<organism evidence="8 9">
    <name type="scientific">Papaver atlanticum</name>
    <dbReference type="NCBI Taxonomy" id="357466"/>
    <lineage>
        <taxon>Eukaryota</taxon>
        <taxon>Viridiplantae</taxon>
        <taxon>Streptophyta</taxon>
        <taxon>Embryophyta</taxon>
        <taxon>Tracheophyta</taxon>
        <taxon>Spermatophyta</taxon>
        <taxon>Magnoliopsida</taxon>
        <taxon>Ranunculales</taxon>
        <taxon>Papaveraceae</taxon>
        <taxon>Papaveroideae</taxon>
        <taxon>Papaver</taxon>
    </lineage>
</organism>
<keyword evidence="2" id="KW-0805">Transcription regulation</keyword>
<keyword evidence="9" id="KW-1185">Reference proteome</keyword>
<dbReference type="GO" id="GO:0005634">
    <property type="term" value="C:nucleus"/>
    <property type="evidence" value="ECO:0007669"/>
    <property type="project" value="UniProtKB-SubCell"/>
</dbReference>
<evidence type="ECO:0000256" key="5">
    <source>
        <dbReference type="ARBA" id="ARBA00023242"/>
    </source>
</evidence>
<dbReference type="PANTHER" id="PTHR21654">
    <property type="entry name" value="FI21293P1"/>
    <property type="match status" value="1"/>
</dbReference>
<feature type="region of interest" description="Disordered" evidence="6">
    <location>
        <begin position="220"/>
        <end position="245"/>
    </location>
</feature>